<feature type="region of interest" description="Disordered" evidence="1">
    <location>
        <begin position="29"/>
        <end position="52"/>
    </location>
</feature>
<feature type="region of interest" description="Disordered" evidence="1">
    <location>
        <begin position="69"/>
        <end position="114"/>
    </location>
</feature>
<reference evidence="3 4" key="1">
    <citation type="journal article" date="2022" name="Genome Biol. Evol.">
        <title>Host diet, physiology and behaviors set the stage for Lachnospiraceae cladogenesis.</title>
        <authorList>
            <person name="Vera-Ponce De Leon A."/>
            <person name="Schneider M."/>
            <person name="Jahnes B.C."/>
            <person name="Sadowski V."/>
            <person name="Camuy-Velez L.A."/>
            <person name="Duan J."/>
            <person name="Sabree Z.L."/>
        </authorList>
    </citation>
    <scope>NUCLEOTIDE SEQUENCE [LARGE SCALE GENOMIC DNA]</scope>
    <source>
        <strain evidence="3 4">PAL227</strain>
    </source>
</reference>
<protein>
    <recommendedName>
        <fullName evidence="5">Secreted protein</fullName>
    </recommendedName>
</protein>
<name>A0ABT1EPC7_9FIRM</name>
<feature type="signal peptide" evidence="2">
    <location>
        <begin position="1"/>
        <end position="27"/>
    </location>
</feature>
<proteinExistence type="predicted"/>
<gene>
    <name evidence="3" type="ORF">NK118_14905</name>
</gene>
<evidence type="ECO:0000313" key="3">
    <source>
        <dbReference type="EMBL" id="MCP1111541.1"/>
    </source>
</evidence>
<dbReference type="EMBL" id="JAMZFV010000045">
    <property type="protein sequence ID" value="MCP1111541.1"/>
    <property type="molecule type" value="Genomic_DNA"/>
</dbReference>
<evidence type="ECO:0000313" key="4">
    <source>
        <dbReference type="Proteomes" id="UP001523565"/>
    </source>
</evidence>
<keyword evidence="2" id="KW-0732">Signal</keyword>
<evidence type="ECO:0000256" key="1">
    <source>
        <dbReference type="SAM" id="MobiDB-lite"/>
    </source>
</evidence>
<evidence type="ECO:0008006" key="5">
    <source>
        <dbReference type="Google" id="ProtNLM"/>
    </source>
</evidence>
<dbReference type="Proteomes" id="UP001523565">
    <property type="component" value="Unassembled WGS sequence"/>
</dbReference>
<evidence type="ECO:0000256" key="2">
    <source>
        <dbReference type="SAM" id="SignalP"/>
    </source>
</evidence>
<comment type="caution">
    <text evidence="3">The sequence shown here is derived from an EMBL/GenBank/DDBJ whole genome shotgun (WGS) entry which is preliminary data.</text>
</comment>
<organism evidence="3 4">
    <name type="scientific">Ohessyouella blattaphilus</name>
    <dbReference type="NCBI Taxonomy" id="2949333"/>
    <lineage>
        <taxon>Bacteria</taxon>
        <taxon>Bacillati</taxon>
        <taxon>Bacillota</taxon>
        <taxon>Clostridia</taxon>
        <taxon>Lachnospirales</taxon>
        <taxon>Lachnospiraceae</taxon>
        <taxon>Ohessyouella</taxon>
    </lineage>
</organism>
<accession>A0ABT1EPC7</accession>
<dbReference type="RefSeq" id="WP_262070400.1">
    <property type="nucleotide sequence ID" value="NZ_JAMXOC010000045.1"/>
</dbReference>
<feature type="compositionally biased region" description="Polar residues" evidence="1">
    <location>
        <begin position="69"/>
        <end position="80"/>
    </location>
</feature>
<keyword evidence="4" id="KW-1185">Reference proteome</keyword>
<sequence length="114" mass="12266">MKRNLKKLTTLALLIVAVLSISTVAYAGNGRGHHAKRTNPPQTNVGNNQGVNQGECPYGCPAECPTDCPNYNSGTRPNKPSTERPSVRPERPSDCPVNGERPLNGTGVKRGRCR</sequence>
<feature type="chain" id="PRO_5045130799" description="Secreted protein" evidence="2">
    <location>
        <begin position="28"/>
        <end position="114"/>
    </location>
</feature>
<feature type="compositionally biased region" description="Basic and acidic residues" evidence="1">
    <location>
        <begin position="81"/>
        <end position="93"/>
    </location>
</feature>